<dbReference type="InterPro" id="IPR011010">
    <property type="entry name" value="DNA_brk_join_enz"/>
</dbReference>
<dbReference type="GO" id="GO:0015074">
    <property type="term" value="P:DNA integration"/>
    <property type="evidence" value="ECO:0007669"/>
    <property type="project" value="InterPro"/>
</dbReference>
<evidence type="ECO:0000313" key="5">
    <source>
        <dbReference type="EMBL" id="AMP97897.1"/>
    </source>
</evidence>
<dbReference type="PATRIC" id="fig|188932.3.peg.989"/>
<dbReference type="RefSeq" id="WP_068397198.1">
    <property type="nucleotide sequence ID" value="NZ_CP014504.1"/>
</dbReference>
<accession>A0A127V9I7</accession>
<evidence type="ECO:0000313" key="6">
    <source>
        <dbReference type="Proteomes" id="UP000071561"/>
    </source>
</evidence>
<dbReference type="Proteomes" id="UP000071561">
    <property type="component" value="Chromosome"/>
</dbReference>
<feature type="domain" description="Phage integrase SAM-like" evidence="3">
    <location>
        <begin position="108"/>
        <end position="213"/>
    </location>
</feature>
<feature type="domain" description="Arm DNA-binding" evidence="4">
    <location>
        <begin position="9"/>
        <end position="95"/>
    </location>
</feature>
<dbReference type="Pfam" id="PF13102">
    <property type="entry name" value="Phage_int_SAM_5"/>
    <property type="match status" value="1"/>
</dbReference>
<keyword evidence="2" id="KW-0233">DNA recombination</keyword>
<evidence type="ECO:0000256" key="2">
    <source>
        <dbReference type="ARBA" id="ARBA00023172"/>
    </source>
</evidence>
<name>A0A127V9I7_9SPHI</name>
<dbReference type="InterPro" id="IPR035386">
    <property type="entry name" value="Arm-DNA-bind_5"/>
</dbReference>
<dbReference type="Gene3D" id="1.10.150.130">
    <property type="match status" value="1"/>
</dbReference>
<dbReference type="InterPro" id="IPR025269">
    <property type="entry name" value="SAM-like_dom"/>
</dbReference>
<dbReference type="KEGG" id="pcm:AY601_0960"/>
<organism evidence="5 6">
    <name type="scientific">Pedobacter cryoconitis</name>
    <dbReference type="NCBI Taxonomy" id="188932"/>
    <lineage>
        <taxon>Bacteria</taxon>
        <taxon>Pseudomonadati</taxon>
        <taxon>Bacteroidota</taxon>
        <taxon>Sphingobacteriia</taxon>
        <taxon>Sphingobacteriales</taxon>
        <taxon>Sphingobacteriaceae</taxon>
        <taxon>Pedobacter</taxon>
    </lineage>
</organism>
<dbReference type="SUPFAM" id="SSF56349">
    <property type="entry name" value="DNA breaking-rejoining enzymes"/>
    <property type="match status" value="1"/>
</dbReference>
<dbReference type="GO" id="GO:0003677">
    <property type="term" value="F:DNA binding"/>
    <property type="evidence" value="ECO:0007669"/>
    <property type="project" value="UniProtKB-KW"/>
</dbReference>
<evidence type="ECO:0000259" key="3">
    <source>
        <dbReference type="Pfam" id="PF13102"/>
    </source>
</evidence>
<dbReference type="GO" id="GO:0006310">
    <property type="term" value="P:DNA recombination"/>
    <property type="evidence" value="ECO:0007669"/>
    <property type="project" value="UniProtKB-KW"/>
</dbReference>
<keyword evidence="1" id="KW-0238">DNA-binding</keyword>
<keyword evidence="6" id="KW-1185">Reference proteome</keyword>
<proteinExistence type="predicted"/>
<gene>
    <name evidence="5" type="ORF">AY601_0960</name>
</gene>
<dbReference type="InterPro" id="IPR010998">
    <property type="entry name" value="Integrase_recombinase_N"/>
</dbReference>
<dbReference type="InterPro" id="IPR013762">
    <property type="entry name" value="Integrase-like_cat_sf"/>
</dbReference>
<evidence type="ECO:0000259" key="4">
    <source>
        <dbReference type="Pfam" id="PF17293"/>
    </source>
</evidence>
<sequence length="337" mass="38812">MKNTFSLLFYLKKPKNYVAGTMPIYMRITVNGVPKELSIGKQCDPERWNPQINRLDGKKEDAKTINTYLKIVEDKVDQAHTDLFKADKEITALSLKNKFLGIEKKAHTLLTAFQDHNDKMEALIGKDFTKGTLSKYNTTLMHTTSFILHKFKVIDLLVEKVDNYFITEFDFYLRSKCRCANNAAVKHIKNLGKVIRICLANRWMTYDPFIAHKNKITKVEQVILMPTDIQAIYNKVFAIERLRIVRDAFIFCCYTGLSFIDLVELRKSEVVTGIDQSLWIIKKRHKSGIPCNVPLLPIALEIFERYADHPLCVDTGLVLPMNSNQKMNAYRAPVKVA</sequence>
<reference evidence="5 6" key="1">
    <citation type="submission" date="2016-03" db="EMBL/GenBank/DDBJ databases">
        <title>Complete genome sequence of Pedobacter cryoconitis PAMC 27485.</title>
        <authorList>
            <person name="Lee J."/>
            <person name="Kim O.-S."/>
        </authorList>
    </citation>
    <scope>NUCLEOTIDE SEQUENCE [LARGE SCALE GENOMIC DNA]</scope>
    <source>
        <strain evidence="5 6">PAMC 27485</strain>
    </source>
</reference>
<dbReference type="Gene3D" id="1.10.443.10">
    <property type="entry name" value="Intergrase catalytic core"/>
    <property type="match status" value="1"/>
</dbReference>
<dbReference type="AlphaFoldDB" id="A0A127V9I7"/>
<protein>
    <submittedName>
        <fullName evidence="5">Tyrosine recombinase</fullName>
    </submittedName>
</protein>
<dbReference type="Pfam" id="PF17293">
    <property type="entry name" value="Arm-DNA-bind_5"/>
    <property type="match status" value="1"/>
</dbReference>
<dbReference type="EMBL" id="CP014504">
    <property type="protein sequence ID" value="AMP97897.1"/>
    <property type="molecule type" value="Genomic_DNA"/>
</dbReference>
<dbReference type="OrthoDB" id="892893at2"/>
<evidence type="ECO:0000256" key="1">
    <source>
        <dbReference type="ARBA" id="ARBA00023125"/>
    </source>
</evidence>